<dbReference type="PANTHER" id="PTHR34069">
    <property type="entry name" value="3-OXOACYL-[ACYL-CARRIER-PROTEIN] SYNTHASE 3"/>
    <property type="match status" value="1"/>
</dbReference>
<feature type="domain" description="Beta-ketoacyl-[acyl-carrier-protein] synthase III N-terminal" evidence="4">
    <location>
        <begin position="116"/>
        <end position="196"/>
    </location>
</feature>
<proteinExistence type="predicted"/>
<protein>
    <submittedName>
        <fullName evidence="5">3-oxoacyl-[acyl-carrier-protein] synthase 3</fullName>
        <ecNumber evidence="5">2.3.1.180</ecNumber>
    </submittedName>
</protein>
<keyword evidence="2 5" id="KW-0012">Acyltransferase</keyword>
<dbReference type="InterPro" id="IPR013751">
    <property type="entry name" value="ACP_syn_III_N"/>
</dbReference>
<dbReference type="AlphaFoldDB" id="A0A644Z6S6"/>
<dbReference type="Pfam" id="PF08545">
    <property type="entry name" value="ACP_syn_III"/>
    <property type="match status" value="1"/>
</dbReference>
<dbReference type="GO" id="GO:0033818">
    <property type="term" value="F:beta-ketoacyl-acyl-carrier-protein synthase III activity"/>
    <property type="evidence" value="ECO:0007669"/>
    <property type="project" value="UniProtKB-EC"/>
</dbReference>
<name>A0A644Z6S6_9ZZZZ</name>
<evidence type="ECO:0000256" key="1">
    <source>
        <dbReference type="ARBA" id="ARBA00022679"/>
    </source>
</evidence>
<dbReference type="EC" id="2.3.1.180" evidence="5"/>
<dbReference type="Pfam" id="PF08541">
    <property type="entry name" value="ACP_syn_III_C"/>
    <property type="match status" value="1"/>
</dbReference>
<dbReference type="GO" id="GO:0006633">
    <property type="term" value="P:fatty acid biosynthetic process"/>
    <property type="evidence" value="ECO:0007669"/>
    <property type="project" value="InterPro"/>
</dbReference>
<dbReference type="InterPro" id="IPR016039">
    <property type="entry name" value="Thiolase-like"/>
</dbReference>
<accession>A0A644Z6S6</accession>
<organism evidence="5">
    <name type="scientific">bioreactor metagenome</name>
    <dbReference type="NCBI Taxonomy" id="1076179"/>
    <lineage>
        <taxon>unclassified sequences</taxon>
        <taxon>metagenomes</taxon>
        <taxon>ecological metagenomes</taxon>
    </lineage>
</organism>
<evidence type="ECO:0000259" key="4">
    <source>
        <dbReference type="Pfam" id="PF08545"/>
    </source>
</evidence>
<dbReference type="Gene3D" id="3.40.47.10">
    <property type="match status" value="1"/>
</dbReference>
<dbReference type="GO" id="GO:0044550">
    <property type="term" value="P:secondary metabolite biosynthetic process"/>
    <property type="evidence" value="ECO:0007669"/>
    <property type="project" value="TreeGrafter"/>
</dbReference>
<feature type="domain" description="Beta-ketoacyl-[acyl-carrier-protein] synthase III C-terminal" evidence="3">
    <location>
        <begin position="252"/>
        <end position="340"/>
    </location>
</feature>
<dbReference type="EMBL" id="VSSQ01007568">
    <property type="protein sequence ID" value="MPM36319.1"/>
    <property type="molecule type" value="Genomic_DNA"/>
</dbReference>
<evidence type="ECO:0000259" key="3">
    <source>
        <dbReference type="Pfam" id="PF08541"/>
    </source>
</evidence>
<reference evidence="5" key="1">
    <citation type="submission" date="2019-08" db="EMBL/GenBank/DDBJ databases">
        <authorList>
            <person name="Kucharzyk K."/>
            <person name="Murdoch R.W."/>
            <person name="Higgins S."/>
            <person name="Loffler F."/>
        </authorList>
    </citation>
    <scope>NUCLEOTIDE SEQUENCE</scope>
</reference>
<evidence type="ECO:0000256" key="2">
    <source>
        <dbReference type="ARBA" id="ARBA00023315"/>
    </source>
</evidence>
<evidence type="ECO:0000313" key="5">
    <source>
        <dbReference type="EMBL" id="MPM36319.1"/>
    </source>
</evidence>
<keyword evidence="1 5" id="KW-0808">Transferase</keyword>
<dbReference type="PANTHER" id="PTHR34069:SF3">
    <property type="entry name" value="ACYL-COA:ACYL-COA ALKYLTRANSFERASE"/>
    <property type="match status" value="1"/>
</dbReference>
<dbReference type="InterPro" id="IPR013747">
    <property type="entry name" value="ACP_syn_III_C"/>
</dbReference>
<dbReference type="NCBIfam" id="NF005308">
    <property type="entry name" value="PRK06840.1"/>
    <property type="match status" value="1"/>
</dbReference>
<dbReference type="GO" id="GO:0004315">
    <property type="term" value="F:3-oxoacyl-[acyl-carrier-protein] synthase activity"/>
    <property type="evidence" value="ECO:0007669"/>
    <property type="project" value="InterPro"/>
</dbReference>
<comment type="caution">
    <text evidence="5">The sequence shown here is derived from an EMBL/GenBank/DDBJ whole genome shotgun (WGS) entry which is preliminary data.</text>
</comment>
<dbReference type="SUPFAM" id="SSF53901">
    <property type="entry name" value="Thiolase-like"/>
    <property type="match status" value="1"/>
</dbReference>
<sequence>MSAETKVGIVGIGVYLPQKKMTAAEISKATGGNWSEEAVRDKLGIVEKFVPSNQPCDGTQEMGALASLDCLTNTGVDPMEIDAIICFGEEWKEYPLTTSACYIQERIGAWNAWCVDVQNRCCTCVAAMKMAKDILIADPECNNILVCGGYRNSDLIDFTDNNVSFMFNLGAGGGAVLLRKNYAKNLLLGSHLISDGSIVHTAGAPIGGTANPVTAETVSQMNVLRLMDAGKMKNLLNHKSMDNWMRCIDEALRKSGMTRADIGYLDILHIKPSGHKEMLQNLGVSEDKTVYLKDYGHIGQVDQILSLKLGLEQGKVKDGTVVAMIAAGIGYTWAANVIKWGDSE</sequence>
<gene>
    <name evidence="5" type="primary">fabH_45</name>
    <name evidence="5" type="ORF">SDC9_82914</name>
</gene>